<feature type="compositionally biased region" description="Basic and acidic residues" evidence="1">
    <location>
        <begin position="343"/>
        <end position="358"/>
    </location>
</feature>
<proteinExistence type="predicted"/>
<evidence type="ECO:0000313" key="4">
    <source>
        <dbReference type="Proteomes" id="UP000053927"/>
    </source>
</evidence>
<dbReference type="Gene3D" id="2.60.120.260">
    <property type="entry name" value="Galactose-binding domain-like"/>
    <property type="match status" value="1"/>
</dbReference>
<reference evidence="4" key="1">
    <citation type="journal article" date="2012" name="Science">
        <title>The Paleozoic origin of enzymatic lignin decomposition reconstructed from 31 fungal genomes.</title>
        <authorList>
            <person name="Floudas D."/>
            <person name="Binder M."/>
            <person name="Riley R."/>
            <person name="Barry K."/>
            <person name="Blanchette R.A."/>
            <person name="Henrissat B."/>
            <person name="Martinez A.T."/>
            <person name="Otillar R."/>
            <person name="Spatafora J.W."/>
            <person name="Yadav J.S."/>
            <person name="Aerts A."/>
            <person name="Benoit I."/>
            <person name="Boyd A."/>
            <person name="Carlson A."/>
            <person name="Copeland A."/>
            <person name="Coutinho P.M."/>
            <person name="de Vries R.P."/>
            <person name="Ferreira P."/>
            <person name="Findley K."/>
            <person name="Foster B."/>
            <person name="Gaskell J."/>
            <person name="Glotzer D."/>
            <person name="Gorecki P."/>
            <person name="Heitman J."/>
            <person name="Hesse C."/>
            <person name="Hori C."/>
            <person name="Igarashi K."/>
            <person name="Jurgens J.A."/>
            <person name="Kallen N."/>
            <person name="Kersten P."/>
            <person name="Kohler A."/>
            <person name="Kuees U."/>
            <person name="Kumar T.K.A."/>
            <person name="Kuo A."/>
            <person name="LaButti K."/>
            <person name="Larrondo L.F."/>
            <person name="Lindquist E."/>
            <person name="Ling A."/>
            <person name="Lombard V."/>
            <person name="Lucas S."/>
            <person name="Lundell T."/>
            <person name="Martin R."/>
            <person name="McLaughlin D.J."/>
            <person name="Morgenstern I."/>
            <person name="Morin E."/>
            <person name="Murat C."/>
            <person name="Nagy L.G."/>
            <person name="Nolan M."/>
            <person name="Ohm R.A."/>
            <person name="Patyshakuliyeva A."/>
            <person name="Rokas A."/>
            <person name="Ruiz-Duenas F.J."/>
            <person name="Sabat G."/>
            <person name="Salamov A."/>
            <person name="Samejima M."/>
            <person name="Schmutz J."/>
            <person name="Slot J.C."/>
            <person name="St John F."/>
            <person name="Stenlid J."/>
            <person name="Sun H."/>
            <person name="Sun S."/>
            <person name="Syed K."/>
            <person name="Tsang A."/>
            <person name="Wiebenga A."/>
            <person name="Young D."/>
            <person name="Pisabarro A."/>
            <person name="Eastwood D.C."/>
            <person name="Martin F."/>
            <person name="Cullen D."/>
            <person name="Grigoriev I.V."/>
            <person name="Hibbett D.S."/>
        </authorList>
    </citation>
    <scope>NUCLEOTIDE SEQUENCE [LARGE SCALE GENOMIC DNA]</scope>
    <source>
        <strain evidence="4">FP-91666</strain>
    </source>
</reference>
<feature type="region of interest" description="Disordered" evidence="1">
    <location>
        <begin position="176"/>
        <end position="223"/>
    </location>
</feature>
<keyword evidence="2" id="KW-1133">Transmembrane helix</keyword>
<sequence length="399" mass="43129">MWYFWLKAAPFTHAIPTNITIDDTHGDEVTGLVPTYIDQVGNTWIAGSGCQGCHGAAQPDASQAHEGTWHDATHTEGVDPGPVVNIVFNGTAVYAYFILANSVQGVTTNTSLNITLDDQAPVQFTHLPDPSSADYEYNVPVYTNGTIPNGEHTLSITSDSISSLLLFDYVLYTTDSNDSQNSSSSLSPESKTSSEGPTTAPSSATSSQSPFTTSATPSPQRSRTHLIGDVVGGISGVLVIMALVAILLYRRRMSQRRRSTLDLQIQPSIVDPFITWTQRTQAISEADINRTISSANKWPANGRQGISENLNDHSFSAGETTNEVSTTAGDEAESHQGGGVSRRTADPGDRRRAGRNSVDDIRHQFAAIRAQVEELRLMQVQQGMMREEDAMPPPAYEGE</sequence>
<protein>
    <submittedName>
        <fullName evidence="3">Uncharacterized protein</fullName>
    </submittedName>
</protein>
<gene>
    <name evidence="3" type="ORF">STEHIDRAFT_163805</name>
</gene>
<dbReference type="Proteomes" id="UP000053927">
    <property type="component" value="Unassembled WGS sequence"/>
</dbReference>
<keyword evidence="2" id="KW-0472">Membrane</keyword>
<feature type="compositionally biased region" description="Low complexity" evidence="1">
    <location>
        <begin position="176"/>
        <end position="219"/>
    </location>
</feature>
<keyword evidence="4" id="KW-1185">Reference proteome</keyword>
<accession>R7RVS2</accession>
<dbReference type="RefSeq" id="XP_007311587.1">
    <property type="nucleotide sequence ID" value="XM_007311525.1"/>
</dbReference>
<feature type="transmembrane region" description="Helical" evidence="2">
    <location>
        <begin position="226"/>
        <end position="249"/>
    </location>
</feature>
<dbReference type="EMBL" id="JH687406">
    <property type="protein sequence ID" value="EIM79281.1"/>
    <property type="molecule type" value="Genomic_DNA"/>
</dbReference>
<keyword evidence="2" id="KW-0812">Transmembrane</keyword>
<evidence type="ECO:0000256" key="2">
    <source>
        <dbReference type="SAM" id="Phobius"/>
    </source>
</evidence>
<dbReference type="AlphaFoldDB" id="R7RVS2"/>
<feature type="region of interest" description="Disordered" evidence="1">
    <location>
        <begin position="310"/>
        <end position="358"/>
    </location>
</feature>
<dbReference type="OMA" id="DATHTEG"/>
<dbReference type="GeneID" id="18802448"/>
<dbReference type="KEGG" id="shs:STEHIDRAFT_163805"/>
<name>R7RVS2_STEHR</name>
<dbReference type="OrthoDB" id="3270641at2759"/>
<evidence type="ECO:0000256" key="1">
    <source>
        <dbReference type="SAM" id="MobiDB-lite"/>
    </source>
</evidence>
<dbReference type="eggNOG" id="ENOG502SP6Y">
    <property type="taxonomic scope" value="Eukaryota"/>
</dbReference>
<organism evidence="3 4">
    <name type="scientific">Stereum hirsutum (strain FP-91666)</name>
    <name type="common">White-rot fungus</name>
    <dbReference type="NCBI Taxonomy" id="721885"/>
    <lineage>
        <taxon>Eukaryota</taxon>
        <taxon>Fungi</taxon>
        <taxon>Dikarya</taxon>
        <taxon>Basidiomycota</taxon>
        <taxon>Agaricomycotina</taxon>
        <taxon>Agaricomycetes</taxon>
        <taxon>Russulales</taxon>
        <taxon>Stereaceae</taxon>
        <taxon>Stereum</taxon>
    </lineage>
</organism>
<feature type="compositionally biased region" description="Polar residues" evidence="1">
    <location>
        <begin position="310"/>
        <end position="328"/>
    </location>
</feature>
<evidence type="ECO:0000313" key="3">
    <source>
        <dbReference type="EMBL" id="EIM79281.1"/>
    </source>
</evidence>